<dbReference type="OrthoDB" id="530515at2"/>
<protein>
    <submittedName>
        <fullName evidence="1">Uncharacterized protein</fullName>
    </submittedName>
</protein>
<accession>L1MEC2</accession>
<dbReference type="RefSeq" id="WP_006064086.1">
    <property type="nucleotide sequence ID" value="NZ_KB290831.1"/>
</dbReference>
<evidence type="ECO:0000313" key="2">
    <source>
        <dbReference type="Proteomes" id="UP000010445"/>
    </source>
</evidence>
<organism evidence="1 2">
    <name type="scientific">Corynebacterium durum F0235</name>
    <dbReference type="NCBI Taxonomy" id="1035195"/>
    <lineage>
        <taxon>Bacteria</taxon>
        <taxon>Bacillati</taxon>
        <taxon>Actinomycetota</taxon>
        <taxon>Actinomycetes</taxon>
        <taxon>Mycobacteriales</taxon>
        <taxon>Corynebacteriaceae</taxon>
        <taxon>Corynebacterium</taxon>
    </lineage>
</organism>
<dbReference type="PATRIC" id="fig|1035195.3.peg.1682"/>
<dbReference type="AlphaFoldDB" id="L1MEC2"/>
<reference evidence="1 2" key="1">
    <citation type="submission" date="2012-05" db="EMBL/GenBank/DDBJ databases">
        <authorList>
            <person name="Weinstock G."/>
            <person name="Sodergren E."/>
            <person name="Lobos E.A."/>
            <person name="Fulton L."/>
            <person name="Fulton R."/>
            <person name="Courtney L."/>
            <person name="Fronick C."/>
            <person name="O'Laughlin M."/>
            <person name="Godfrey J."/>
            <person name="Wilson R.M."/>
            <person name="Miner T."/>
            <person name="Farmer C."/>
            <person name="Delehaunty K."/>
            <person name="Cordes M."/>
            <person name="Minx P."/>
            <person name="Tomlinson C."/>
            <person name="Chen J."/>
            <person name="Wollam A."/>
            <person name="Pepin K.H."/>
            <person name="Bhonagiri V."/>
            <person name="Zhang X."/>
            <person name="Suruliraj S."/>
            <person name="Warren W."/>
            <person name="Mitreva M."/>
            <person name="Mardis E.R."/>
            <person name="Wilson R.K."/>
        </authorList>
    </citation>
    <scope>NUCLEOTIDE SEQUENCE [LARGE SCALE GENOMIC DNA]</scope>
    <source>
        <strain evidence="1 2">F0235</strain>
    </source>
</reference>
<dbReference type="EMBL" id="AMEM01000024">
    <property type="protein sequence ID" value="EKX89390.1"/>
    <property type="molecule type" value="Genomic_DNA"/>
</dbReference>
<comment type="caution">
    <text evidence="1">The sequence shown here is derived from an EMBL/GenBank/DDBJ whole genome shotgun (WGS) entry which is preliminary data.</text>
</comment>
<keyword evidence="2" id="KW-1185">Reference proteome</keyword>
<dbReference type="HOGENOM" id="CLU_917392_0_0_11"/>
<sequence length="303" mass="32687">MAANPLFIASSLFVVSDSQISSDLALLPGTPGPKRTAQVTFQKPGGAFRVVQLSTHLTVDMVIAVLLRLFDISDYRSAWVGAGAFGPKPIAIGDTRHMPADTLFFDAQGVRFDRLGADFTVNVDGETFIGIVTGMGDYTTDMQLLEGRGARFDAESIARSLELLTVMTQLTVGEQTLFRMHSPFGEVLAWLVQEIRDNGPIELNRAGTFKKDFLTRAVQESVVLGYVDRTSEAPGDNAVAPLTEARDLAVTQGLIEDKGNELHATIKADQMGSSSKAVAAATVVVVKTLGETRPEWYEALYTG</sequence>
<name>L1MEC2_9CORY</name>
<gene>
    <name evidence="1" type="ORF">HMPREF9997_01861</name>
</gene>
<proteinExistence type="predicted"/>
<evidence type="ECO:0000313" key="1">
    <source>
        <dbReference type="EMBL" id="EKX89390.1"/>
    </source>
</evidence>
<dbReference type="Proteomes" id="UP000010445">
    <property type="component" value="Unassembled WGS sequence"/>
</dbReference>